<reference evidence="2" key="1">
    <citation type="submission" date="2015-11" db="EMBL/GenBank/DDBJ databases">
        <title>De novo transcriptome assembly of four potential Pierce s Disease insect vectors from Arizona vineyards.</title>
        <authorList>
            <person name="Tassone E.E."/>
        </authorList>
    </citation>
    <scope>NUCLEOTIDE SEQUENCE</scope>
</reference>
<organism evidence="2">
    <name type="scientific">Graphocephala atropunctata</name>
    <dbReference type="NCBI Taxonomy" id="36148"/>
    <lineage>
        <taxon>Eukaryota</taxon>
        <taxon>Metazoa</taxon>
        <taxon>Ecdysozoa</taxon>
        <taxon>Arthropoda</taxon>
        <taxon>Hexapoda</taxon>
        <taxon>Insecta</taxon>
        <taxon>Pterygota</taxon>
        <taxon>Neoptera</taxon>
        <taxon>Paraneoptera</taxon>
        <taxon>Hemiptera</taxon>
        <taxon>Auchenorrhyncha</taxon>
        <taxon>Membracoidea</taxon>
        <taxon>Cicadellidae</taxon>
        <taxon>Cicadellinae</taxon>
        <taxon>Cicadellini</taxon>
        <taxon>Graphocephala</taxon>
    </lineage>
</organism>
<protein>
    <submittedName>
        <fullName evidence="2">Uncharacterized protein</fullName>
    </submittedName>
</protein>
<keyword evidence="1" id="KW-0732">Signal</keyword>
<accession>A0A1B6KLT7</accession>
<proteinExistence type="predicted"/>
<name>A0A1B6KLT7_9HEMI</name>
<feature type="chain" id="PRO_5008586663" evidence="1">
    <location>
        <begin position="19"/>
        <end position="133"/>
    </location>
</feature>
<evidence type="ECO:0000313" key="2">
    <source>
        <dbReference type="EMBL" id="JAT12406.1"/>
    </source>
</evidence>
<dbReference type="AlphaFoldDB" id="A0A1B6KLT7"/>
<sequence length="133" mass="15305">MKSMVLVVAAAGLVVVTGDVLRICQNVEKADEIVCHHVHNPTIANRDRVFTDMKAYIAALPPLLEALKADKDRTIEVCKDLLQLGTSRFMNIQYDYDHLVKGFNWTDDDMNTYRDLRDDTLTEWVKMEPFIFE</sequence>
<feature type="signal peptide" evidence="1">
    <location>
        <begin position="1"/>
        <end position="18"/>
    </location>
</feature>
<gene>
    <name evidence="2" type="ORF">g.12433</name>
</gene>
<evidence type="ECO:0000256" key="1">
    <source>
        <dbReference type="SAM" id="SignalP"/>
    </source>
</evidence>
<dbReference type="EMBL" id="GEBQ01027571">
    <property type="protein sequence ID" value="JAT12406.1"/>
    <property type="molecule type" value="Transcribed_RNA"/>
</dbReference>